<comment type="caution">
    <text evidence="2">The sequence shown here is derived from an EMBL/GenBank/DDBJ whole genome shotgun (WGS) entry which is preliminary data.</text>
</comment>
<feature type="region of interest" description="Disordered" evidence="1">
    <location>
        <begin position="1"/>
        <end position="33"/>
    </location>
</feature>
<name>A0A150FXR3_GONPE</name>
<accession>A0A150FXR3</accession>
<sequence>MKALPVGVGLARAKRKEEAKPKKKAQGKGVAIPTTEPEYRKALAAMIRGRKGPVQLGVLGSGFKRPSAVDGKLKAYLEGIKGPEGSPRAWQDWLGGST</sequence>
<reference evidence="3" key="1">
    <citation type="journal article" date="2016" name="Nat. Commun.">
        <title>The Gonium pectorale genome demonstrates co-option of cell cycle regulation during the evolution of multicellularity.</title>
        <authorList>
            <person name="Hanschen E.R."/>
            <person name="Marriage T.N."/>
            <person name="Ferris P.J."/>
            <person name="Hamaji T."/>
            <person name="Toyoda A."/>
            <person name="Fujiyama A."/>
            <person name="Neme R."/>
            <person name="Noguchi H."/>
            <person name="Minakuchi Y."/>
            <person name="Suzuki M."/>
            <person name="Kawai-Toyooka H."/>
            <person name="Smith D.R."/>
            <person name="Sparks H."/>
            <person name="Anderson J."/>
            <person name="Bakaric R."/>
            <person name="Luria V."/>
            <person name="Karger A."/>
            <person name="Kirschner M.W."/>
            <person name="Durand P.M."/>
            <person name="Michod R.E."/>
            <person name="Nozaki H."/>
            <person name="Olson B.J."/>
        </authorList>
    </citation>
    <scope>NUCLEOTIDE SEQUENCE [LARGE SCALE GENOMIC DNA]</scope>
    <source>
        <strain evidence="3">NIES-2863</strain>
    </source>
</reference>
<gene>
    <name evidence="2" type="ORF">GPECTOR_154g69</name>
</gene>
<dbReference type="AlphaFoldDB" id="A0A150FXR3"/>
<protein>
    <submittedName>
        <fullName evidence="2">Uncharacterized protein</fullName>
    </submittedName>
</protein>
<evidence type="ECO:0000256" key="1">
    <source>
        <dbReference type="SAM" id="MobiDB-lite"/>
    </source>
</evidence>
<evidence type="ECO:0000313" key="3">
    <source>
        <dbReference type="Proteomes" id="UP000075714"/>
    </source>
</evidence>
<proteinExistence type="predicted"/>
<dbReference type="EMBL" id="LSYV01000154">
    <property type="protein sequence ID" value="KXZ42378.1"/>
    <property type="molecule type" value="Genomic_DNA"/>
</dbReference>
<organism evidence="2 3">
    <name type="scientific">Gonium pectorale</name>
    <name type="common">Green alga</name>
    <dbReference type="NCBI Taxonomy" id="33097"/>
    <lineage>
        <taxon>Eukaryota</taxon>
        <taxon>Viridiplantae</taxon>
        <taxon>Chlorophyta</taxon>
        <taxon>core chlorophytes</taxon>
        <taxon>Chlorophyceae</taxon>
        <taxon>CS clade</taxon>
        <taxon>Chlamydomonadales</taxon>
        <taxon>Volvocaceae</taxon>
        <taxon>Gonium</taxon>
    </lineage>
</organism>
<keyword evidence="3" id="KW-1185">Reference proteome</keyword>
<evidence type="ECO:0000313" key="2">
    <source>
        <dbReference type="EMBL" id="KXZ42378.1"/>
    </source>
</evidence>
<dbReference type="Proteomes" id="UP000075714">
    <property type="component" value="Unassembled WGS sequence"/>
</dbReference>